<evidence type="ECO:0000256" key="8">
    <source>
        <dbReference type="ARBA" id="ARBA00023065"/>
    </source>
</evidence>
<feature type="transmembrane region" description="Helical" evidence="10">
    <location>
        <begin position="187"/>
        <end position="212"/>
    </location>
</feature>
<dbReference type="GO" id="GO:0008324">
    <property type="term" value="F:monoatomic cation transmembrane transporter activity"/>
    <property type="evidence" value="ECO:0007669"/>
    <property type="project" value="InterPro"/>
</dbReference>
<keyword evidence="9 10" id="KW-0472">Membrane</keyword>
<dbReference type="InterPro" id="IPR036721">
    <property type="entry name" value="RCK_C_sf"/>
</dbReference>
<evidence type="ECO:0000313" key="13">
    <source>
        <dbReference type="Proteomes" id="UP000503640"/>
    </source>
</evidence>
<dbReference type="Pfam" id="PF02080">
    <property type="entry name" value="TrkA_C"/>
    <property type="match status" value="1"/>
</dbReference>
<dbReference type="SUPFAM" id="SSF116726">
    <property type="entry name" value="TrkA C-terminal domain-like"/>
    <property type="match status" value="1"/>
</dbReference>
<feature type="transmembrane region" description="Helical" evidence="10">
    <location>
        <begin position="336"/>
        <end position="358"/>
    </location>
</feature>
<dbReference type="InterPro" id="IPR006153">
    <property type="entry name" value="Cation/H_exchanger_TM"/>
</dbReference>
<comment type="subcellular location">
    <subcellularLocation>
        <location evidence="1">Cell membrane</location>
        <topology evidence="1">Multi-pass membrane protein</topology>
    </subcellularLocation>
</comment>
<dbReference type="AlphaFoldDB" id="A0A7I9VHB0"/>
<evidence type="ECO:0000313" key="12">
    <source>
        <dbReference type="EMBL" id="GEJ55725.1"/>
    </source>
</evidence>
<dbReference type="GO" id="GO:0005886">
    <property type="term" value="C:plasma membrane"/>
    <property type="evidence" value="ECO:0007669"/>
    <property type="project" value="UniProtKB-SubCell"/>
</dbReference>
<keyword evidence="5" id="KW-0633">Potassium transport</keyword>
<evidence type="ECO:0000256" key="2">
    <source>
        <dbReference type="ARBA" id="ARBA00022448"/>
    </source>
</evidence>
<dbReference type="GO" id="GO:0006813">
    <property type="term" value="P:potassium ion transport"/>
    <property type="evidence" value="ECO:0007669"/>
    <property type="project" value="UniProtKB-KW"/>
</dbReference>
<dbReference type="PROSITE" id="PS51202">
    <property type="entry name" value="RCK_C"/>
    <property type="match status" value="1"/>
</dbReference>
<evidence type="ECO:0000256" key="6">
    <source>
        <dbReference type="ARBA" id="ARBA00022692"/>
    </source>
</evidence>
<reference evidence="13" key="1">
    <citation type="journal article" date="2020" name="Appl. Environ. Microbiol.">
        <title>Diazotrophic Anaeromyxobacter Isolates from Soils.</title>
        <authorList>
            <person name="Masuda Y."/>
            <person name="Yamanaka H."/>
            <person name="Xu Z.X."/>
            <person name="Shiratori Y."/>
            <person name="Aono T."/>
            <person name="Amachi S."/>
            <person name="Senoo K."/>
            <person name="Itoh H."/>
        </authorList>
    </citation>
    <scope>NUCLEOTIDE SEQUENCE [LARGE SCALE GENOMIC DNA]</scope>
    <source>
        <strain evidence="13">R267</strain>
    </source>
</reference>
<feature type="transmembrane region" description="Helical" evidence="10">
    <location>
        <begin position="247"/>
        <end position="265"/>
    </location>
</feature>
<gene>
    <name evidence="12" type="primary">nhaP</name>
    <name evidence="12" type="ORF">AMYX_04660</name>
</gene>
<feature type="transmembrane region" description="Helical" evidence="10">
    <location>
        <begin position="33"/>
        <end position="49"/>
    </location>
</feature>
<dbReference type="EMBL" id="BJTG01000001">
    <property type="protein sequence ID" value="GEJ55725.1"/>
    <property type="molecule type" value="Genomic_DNA"/>
</dbReference>
<proteinExistence type="predicted"/>
<comment type="caution">
    <text evidence="12">The sequence shown here is derived from an EMBL/GenBank/DDBJ whole genome shotgun (WGS) entry which is preliminary data.</text>
</comment>
<dbReference type="Proteomes" id="UP000503640">
    <property type="component" value="Unassembled WGS sequence"/>
</dbReference>
<feature type="transmembrane region" description="Helical" evidence="10">
    <location>
        <begin position="6"/>
        <end position="26"/>
    </location>
</feature>
<feature type="transmembrane region" description="Helical" evidence="10">
    <location>
        <begin position="307"/>
        <end position="329"/>
    </location>
</feature>
<dbReference type="GO" id="GO:0015297">
    <property type="term" value="F:antiporter activity"/>
    <property type="evidence" value="ECO:0007669"/>
    <property type="project" value="UniProtKB-KW"/>
</dbReference>
<feature type="transmembrane region" description="Helical" evidence="10">
    <location>
        <begin position="61"/>
        <end position="79"/>
    </location>
</feature>
<evidence type="ECO:0000256" key="1">
    <source>
        <dbReference type="ARBA" id="ARBA00004651"/>
    </source>
</evidence>
<evidence type="ECO:0000256" key="7">
    <source>
        <dbReference type="ARBA" id="ARBA00022989"/>
    </source>
</evidence>
<keyword evidence="4" id="KW-1003">Cell membrane</keyword>
<feature type="transmembrane region" description="Helical" evidence="10">
    <location>
        <begin position="370"/>
        <end position="390"/>
    </location>
</feature>
<dbReference type="NCBIfam" id="NF003715">
    <property type="entry name" value="PRK05326.1-2"/>
    <property type="match status" value="1"/>
</dbReference>
<protein>
    <submittedName>
        <fullName evidence="12">K+/H+ antiporter</fullName>
    </submittedName>
</protein>
<name>A0A7I9VHB0_9BACT</name>
<evidence type="ECO:0000256" key="9">
    <source>
        <dbReference type="ARBA" id="ARBA00023136"/>
    </source>
</evidence>
<evidence type="ECO:0000256" key="5">
    <source>
        <dbReference type="ARBA" id="ARBA00022538"/>
    </source>
</evidence>
<dbReference type="RefSeq" id="WP_176062504.1">
    <property type="nucleotide sequence ID" value="NZ_BJTG01000001.1"/>
</dbReference>
<organism evidence="12 13">
    <name type="scientific">Anaeromyxobacter diazotrophicus</name>
    <dbReference type="NCBI Taxonomy" id="2590199"/>
    <lineage>
        <taxon>Bacteria</taxon>
        <taxon>Pseudomonadati</taxon>
        <taxon>Myxococcota</taxon>
        <taxon>Myxococcia</taxon>
        <taxon>Myxococcales</taxon>
        <taxon>Cystobacterineae</taxon>
        <taxon>Anaeromyxobacteraceae</taxon>
        <taxon>Anaeromyxobacter</taxon>
    </lineage>
</organism>
<dbReference type="InterPro" id="IPR038770">
    <property type="entry name" value="Na+/solute_symporter_sf"/>
</dbReference>
<dbReference type="PANTHER" id="PTHR32507">
    <property type="entry name" value="NA(+)/H(+) ANTIPORTER 1"/>
    <property type="match status" value="1"/>
</dbReference>
<accession>A0A7I9VHB0</accession>
<evidence type="ECO:0000256" key="3">
    <source>
        <dbReference type="ARBA" id="ARBA00022449"/>
    </source>
</evidence>
<keyword evidence="8" id="KW-0406">Ion transport</keyword>
<evidence type="ECO:0000259" key="11">
    <source>
        <dbReference type="PROSITE" id="PS51202"/>
    </source>
</evidence>
<dbReference type="PANTHER" id="PTHR32507:SF7">
    <property type="entry name" value="K(+)_H(+) ANTIPORTER NHAP2"/>
    <property type="match status" value="1"/>
</dbReference>
<feature type="transmembrane region" description="Helical" evidence="10">
    <location>
        <begin position="277"/>
        <end position="295"/>
    </location>
</feature>
<keyword evidence="2" id="KW-0813">Transport</keyword>
<keyword evidence="5" id="KW-0630">Potassium</keyword>
<keyword evidence="6 10" id="KW-0812">Transmembrane</keyword>
<keyword evidence="7 10" id="KW-1133">Transmembrane helix</keyword>
<dbReference type="InterPro" id="IPR006037">
    <property type="entry name" value="RCK_C"/>
</dbReference>
<dbReference type="Gene3D" id="1.20.1530.20">
    <property type="match status" value="1"/>
</dbReference>
<evidence type="ECO:0000256" key="4">
    <source>
        <dbReference type="ARBA" id="ARBA00022475"/>
    </source>
</evidence>
<dbReference type="Pfam" id="PF00999">
    <property type="entry name" value="Na_H_Exchanger"/>
    <property type="match status" value="1"/>
</dbReference>
<feature type="transmembrane region" description="Helical" evidence="10">
    <location>
        <begin position="224"/>
        <end position="241"/>
    </location>
</feature>
<dbReference type="NCBIfam" id="NF003716">
    <property type="entry name" value="PRK05326.1-3"/>
    <property type="match status" value="1"/>
</dbReference>
<feature type="domain" description="RCK C-terminal" evidence="11">
    <location>
        <begin position="407"/>
        <end position="488"/>
    </location>
</feature>
<evidence type="ECO:0000256" key="10">
    <source>
        <dbReference type="SAM" id="Phobius"/>
    </source>
</evidence>
<keyword evidence="13" id="KW-1185">Reference proteome</keyword>
<keyword evidence="3" id="KW-0050">Antiport</keyword>
<sequence length="492" mass="50601">MPTPEPATTAVALLAAAILLVLSALVSRTSIRVGLPLPLAFLALGMAAGSEGLGGIRFSDYGLAFRLGTVALALILFDGGLNTPVRALRAAAGPAGVLATVGVAGVALAAAGGARLVGLPWPHALVFGAVVSSTDAASVFAVLRGGGIQLKHRVAQVLEVESGLNDPMAVILTFALTRMLASGEPPGLALLGETLLQVVVGAGLGVALGLGGRMLLWRARLTSSGLYPVLTLAIALAAFSLPTLLRGSGFLAVFVAGSVLGERALPHQTGIRRVHDALAWVGQIGMFLVLGLLVFPSRLVPIALESVLLALFLAFVARPLVVVACLAPFRFPAREALYIGWVGLRGAVPIILAVFPVLAGAPGAERIFDVVFFVVVVNALVPGWTVRWLARRIGLEEQRAPTPGAVLEISSAVPVDGEILSFYVSGASAVAGSAVSELPFPAGTRVLLVARERQIVAPKGSTVLQPGDHVHVFCEPGEKGLVQLLFGAEETE</sequence>
<feature type="transmembrane region" description="Helical" evidence="10">
    <location>
        <begin position="91"/>
        <end position="112"/>
    </location>
</feature>
<dbReference type="GO" id="GO:1902600">
    <property type="term" value="P:proton transmembrane transport"/>
    <property type="evidence" value="ECO:0007669"/>
    <property type="project" value="InterPro"/>
</dbReference>
<dbReference type="Gene3D" id="3.30.70.1450">
    <property type="entry name" value="Regulator of K+ conductance, C-terminal domain"/>
    <property type="match status" value="1"/>
</dbReference>